<feature type="domain" description="UspA" evidence="2">
    <location>
        <begin position="182"/>
        <end position="303"/>
    </location>
</feature>
<dbReference type="Pfam" id="PF00582">
    <property type="entry name" value="Usp"/>
    <property type="match status" value="2"/>
</dbReference>
<name>A0ABS8NIX2_9BACT</name>
<accession>A0ABS8NIX2</accession>
<dbReference type="InterPro" id="IPR051688">
    <property type="entry name" value="USP_A"/>
</dbReference>
<dbReference type="PANTHER" id="PTHR43010">
    <property type="entry name" value="UNIVERSAL STRESS PROTEIN SLR1230"/>
    <property type="match status" value="1"/>
</dbReference>
<dbReference type="PRINTS" id="PR01438">
    <property type="entry name" value="UNVRSLSTRESS"/>
</dbReference>
<comment type="caution">
    <text evidence="3">The sequence shown here is derived from an EMBL/GenBank/DDBJ whole genome shotgun (WGS) entry which is preliminary data.</text>
</comment>
<protein>
    <submittedName>
        <fullName evidence="3">Universal stress protein</fullName>
    </submittedName>
</protein>
<evidence type="ECO:0000256" key="1">
    <source>
        <dbReference type="ARBA" id="ARBA00008791"/>
    </source>
</evidence>
<dbReference type="InterPro" id="IPR014729">
    <property type="entry name" value="Rossmann-like_a/b/a_fold"/>
</dbReference>
<feature type="domain" description="UspA" evidence="2">
    <location>
        <begin position="12"/>
        <end position="148"/>
    </location>
</feature>
<dbReference type="InterPro" id="IPR006016">
    <property type="entry name" value="UspA"/>
</dbReference>
<evidence type="ECO:0000259" key="2">
    <source>
        <dbReference type="Pfam" id="PF00582"/>
    </source>
</evidence>
<dbReference type="SUPFAM" id="SSF52402">
    <property type="entry name" value="Adenine nucleotide alpha hydrolases-like"/>
    <property type="match status" value="2"/>
</dbReference>
<comment type="similarity">
    <text evidence="1">Belongs to the universal stress protein A family.</text>
</comment>
<evidence type="ECO:0000313" key="3">
    <source>
        <dbReference type="EMBL" id="MCC9642877.1"/>
    </source>
</evidence>
<evidence type="ECO:0000313" key="4">
    <source>
        <dbReference type="Proteomes" id="UP001430306"/>
    </source>
</evidence>
<dbReference type="InterPro" id="IPR006015">
    <property type="entry name" value="Universal_stress_UspA"/>
</dbReference>
<dbReference type="EMBL" id="JAJKFW010000022">
    <property type="protein sequence ID" value="MCC9642877.1"/>
    <property type="molecule type" value="Genomic_DNA"/>
</dbReference>
<dbReference type="Proteomes" id="UP001430306">
    <property type="component" value="Unassembled WGS sequence"/>
</dbReference>
<dbReference type="PANTHER" id="PTHR43010:SF1">
    <property type="entry name" value="USPA DOMAIN-CONTAINING PROTEIN"/>
    <property type="match status" value="1"/>
</dbReference>
<gene>
    <name evidence="3" type="ORF">LOC71_11370</name>
</gene>
<organism evidence="3 4">
    <name type="scientific">Rhodopirellula halodulae</name>
    <dbReference type="NCBI Taxonomy" id="2894198"/>
    <lineage>
        <taxon>Bacteria</taxon>
        <taxon>Pseudomonadati</taxon>
        <taxon>Planctomycetota</taxon>
        <taxon>Planctomycetia</taxon>
        <taxon>Pirellulales</taxon>
        <taxon>Pirellulaceae</taxon>
        <taxon>Rhodopirellula</taxon>
    </lineage>
</organism>
<dbReference type="Gene3D" id="3.40.50.620">
    <property type="entry name" value="HUPs"/>
    <property type="match status" value="2"/>
</dbReference>
<dbReference type="CDD" id="cd00293">
    <property type="entry name" value="USP-like"/>
    <property type="match status" value="2"/>
</dbReference>
<keyword evidence="4" id="KW-1185">Reference proteome</keyword>
<proteinExistence type="inferred from homology"/>
<reference evidence="3" key="1">
    <citation type="submission" date="2021-11" db="EMBL/GenBank/DDBJ databases">
        <title>Genome sequence.</title>
        <authorList>
            <person name="Sun Q."/>
        </authorList>
    </citation>
    <scope>NUCLEOTIDE SEQUENCE</scope>
    <source>
        <strain evidence="3">JC740</strain>
    </source>
</reference>
<sequence length="304" mass="34060">MSANNKQKLTTLVGMDGSEPSRQAMESFALSSIAEDCDVMLMRFMPSPPVYTVDDAVTPWIPTDIFQMQADAEEASLSRIRDEYKDRFAGCRTLLSQGHPGRGLVEQAADMNADWVLVGSVGRTAMERVFLGSTSDYVANHAACSCLVHRPSHRLDVSDQPFFSRVTIALSNDMHDSLLPQWISRLGFRGNCDIQLIHVMETHAEYDLDLLKKISAYMQEVRSVAWKQMEATREQLRMKGMDAHVTLLESPHVGQAVVEHAEKHNSDLIIVGDHDQPLLERVLLGSVSRYVVRHAKQSVLIARK</sequence>
<dbReference type="RefSeq" id="WP_230273827.1">
    <property type="nucleotide sequence ID" value="NZ_JAJKFW010000022.1"/>
</dbReference>